<reference evidence="2" key="1">
    <citation type="submission" date="2013-08" db="EMBL/GenBank/DDBJ databases">
        <authorList>
            <person name="Mendez C."/>
            <person name="Richter M."/>
            <person name="Ferrer M."/>
            <person name="Sanchez J."/>
        </authorList>
    </citation>
    <scope>NUCLEOTIDE SEQUENCE</scope>
</reference>
<feature type="non-terminal residue" evidence="2">
    <location>
        <position position="1"/>
    </location>
</feature>
<dbReference type="Gene3D" id="2.60.40.10">
    <property type="entry name" value="Immunoglobulins"/>
    <property type="match status" value="1"/>
</dbReference>
<gene>
    <name evidence="2" type="ORF">B1B_07110</name>
</gene>
<dbReference type="GO" id="GO:0004252">
    <property type="term" value="F:serine-type endopeptidase activity"/>
    <property type="evidence" value="ECO:0007669"/>
    <property type="project" value="InterPro"/>
</dbReference>
<reference evidence="2" key="2">
    <citation type="journal article" date="2014" name="ISME J.">
        <title>Microbial stratification in low pH oxic and suboxic macroscopic growths along an acid mine drainage.</title>
        <authorList>
            <person name="Mendez-Garcia C."/>
            <person name="Mesa V."/>
            <person name="Sprenger R.R."/>
            <person name="Richter M."/>
            <person name="Diez M.S."/>
            <person name="Solano J."/>
            <person name="Bargiela R."/>
            <person name="Golyshina O.V."/>
            <person name="Manteca A."/>
            <person name="Ramos J.L."/>
            <person name="Gallego J.R."/>
            <person name="Llorente I."/>
            <person name="Martins Dos Santos V.A."/>
            <person name="Jensen O.N."/>
            <person name="Pelaez A.I."/>
            <person name="Sanchez J."/>
            <person name="Ferrer M."/>
        </authorList>
    </citation>
    <scope>NUCLEOTIDE SEQUENCE</scope>
</reference>
<dbReference type="GO" id="GO:0006508">
    <property type="term" value="P:proteolysis"/>
    <property type="evidence" value="ECO:0007669"/>
    <property type="project" value="InterPro"/>
</dbReference>
<organism evidence="2">
    <name type="scientific">mine drainage metagenome</name>
    <dbReference type="NCBI Taxonomy" id="410659"/>
    <lineage>
        <taxon>unclassified sequences</taxon>
        <taxon>metagenomes</taxon>
        <taxon>ecological metagenomes</taxon>
    </lineage>
</organism>
<evidence type="ECO:0000259" key="1">
    <source>
        <dbReference type="PROSITE" id="PS50853"/>
    </source>
</evidence>
<feature type="domain" description="Fibronectin type-III" evidence="1">
    <location>
        <begin position="57"/>
        <end position="151"/>
    </location>
</feature>
<dbReference type="EMBL" id="AUZY01004522">
    <property type="protein sequence ID" value="EQD62782.1"/>
    <property type="molecule type" value="Genomic_DNA"/>
</dbReference>
<evidence type="ECO:0000313" key="2">
    <source>
        <dbReference type="EMBL" id="EQD62782.1"/>
    </source>
</evidence>
<protein>
    <recommendedName>
        <fullName evidence="1">Fibronectin type-III domain-containing protein</fullName>
    </recommendedName>
</protein>
<sequence>SASYASAFQDITVGNNDYTGTNGGLYPAGTGYDMASGLGTPNASGLSTLLCNAGSAPPPTVTTASASSVSTTAATLNGTVNPNGAATTYQFEYGTTTSYGSFSPASPAAVGSGTSAVSESADITGLTAGATYDFRIVGTNANGTTDGANLT</sequence>
<dbReference type="InterPro" id="IPR013783">
    <property type="entry name" value="Ig-like_fold"/>
</dbReference>
<dbReference type="AlphaFoldDB" id="T1AZ06"/>
<accession>T1AZ06</accession>
<dbReference type="PROSITE" id="PS50853">
    <property type="entry name" value="FN3"/>
    <property type="match status" value="1"/>
</dbReference>
<dbReference type="SUPFAM" id="SSF49265">
    <property type="entry name" value="Fibronectin type III"/>
    <property type="match status" value="1"/>
</dbReference>
<proteinExistence type="predicted"/>
<dbReference type="InterPro" id="IPR036116">
    <property type="entry name" value="FN3_sf"/>
</dbReference>
<dbReference type="InterPro" id="IPR003961">
    <property type="entry name" value="FN3_dom"/>
</dbReference>
<dbReference type="InterPro" id="IPR036852">
    <property type="entry name" value="Peptidase_S8/S53_dom_sf"/>
</dbReference>
<feature type="non-terminal residue" evidence="2">
    <location>
        <position position="151"/>
    </location>
</feature>
<name>T1AZ06_9ZZZZ</name>
<dbReference type="Gene3D" id="3.40.50.200">
    <property type="entry name" value="Peptidase S8/S53 domain"/>
    <property type="match status" value="1"/>
</dbReference>
<comment type="caution">
    <text evidence="2">The sequence shown here is derived from an EMBL/GenBank/DDBJ whole genome shotgun (WGS) entry which is preliminary data.</text>
</comment>